<comment type="caution">
    <text evidence="1">The sequence shown here is derived from an EMBL/GenBank/DDBJ whole genome shotgun (WGS) entry which is preliminary data.</text>
</comment>
<dbReference type="RefSeq" id="WP_194931423.1">
    <property type="nucleotide sequence ID" value="NZ_JADLZT010000006.1"/>
</dbReference>
<reference evidence="1 2" key="1">
    <citation type="submission" date="2020-11" db="EMBL/GenBank/DDBJ databases">
        <title>Draft Genome Sequence and Secondary Metabolite Biosynthetic Potential of the Lysobacter niastensis Type strain DSM 18481.</title>
        <authorList>
            <person name="Turrini P."/>
            <person name="Artuso I."/>
            <person name="Tescari M."/>
            <person name="Lugli G.A."/>
            <person name="Frangipani E."/>
            <person name="Ventura M."/>
            <person name="Visca P."/>
        </authorList>
    </citation>
    <scope>NUCLEOTIDE SEQUENCE [LARGE SCALE GENOMIC DNA]</scope>
    <source>
        <strain evidence="1 2">DSM 18481</strain>
    </source>
</reference>
<protein>
    <submittedName>
        <fullName evidence="1">Uncharacterized protein</fullName>
    </submittedName>
</protein>
<gene>
    <name evidence="1" type="ORF">IU514_12460</name>
</gene>
<proteinExistence type="predicted"/>
<accession>A0ABS0B743</accession>
<evidence type="ECO:0000313" key="1">
    <source>
        <dbReference type="EMBL" id="MBF6024838.1"/>
    </source>
</evidence>
<evidence type="ECO:0000313" key="2">
    <source>
        <dbReference type="Proteomes" id="UP001429984"/>
    </source>
</evidence>
<dbReference type="Proteomes" id="UP001429984">
    <property type="component" value="Unassembled WGS sequence"/>
</dbReference>
<sequence length="77" mass="8746">MPRLYDRRSGRHLGTLTNDECAQLLALLDELQGDDELAPEPDQIEGWTATFASDRVMAVAQQVLQGREDFDLDWEPD</sequence>
<keyword evidence="2" id="KW-1185">Reference proteome</keyword>
<dbReference type="EMBL" id="JADLZT010000006">
    <property type="protein sequence ID" value="MBF6024838.1"/>
    <property type="molecule type" value="Genomic_DNA"/>
</dbReference>
<organism evidence="1 2">
    <name type="scientific">Lysobacter niastensis</name>
    <dbReference type="NCBI Taxonomy" id="380629"/>
    <lineage>
        <taxon>Bacteria</taxon>
        <taxon>Pseudomonadati</taxon>
        <taxon>Pseudomonadota</taxon>
        <taxon>Gammaproteobacteria</taxon>
        <taxon>Lysobacterales</taxon>
        <taxon>Lysobacteraceae</taxon>
        <taxon>Lysobacter</taxon>
    </lineage>
</organism>
<name>A0ABS0B743_9GAMM</name>